<keyword evidence="1" id="KW-1133">Transmembrane helix</keyword>
<reference evidence="3 4" key="1">
    <citation type="journal article" date="2019" name="Emerg. Microbes Infect.">
        <title>Comprehensive subspecies identification of 175 nontuberculous mycobacteria species based on 7547 genomic profiles.</title>
        <authorList>
            <person name="Matsumoto Y."/>
            <person name="Kinjo T."/>
            <person name="Motooka D."/>
            <person name="Nabeya D."/>
            <person name="Jung N."/>
            <person name="Uechi K."/>
            <person name="Horii T."/>
            <person name="Iida T."/>
            <person name="Fujita J."/>
            <person name="Nakamura S."/>
        </authorList>
    </citation>
    <scope>NUCLEOTIDE SEQUENCE [LARGE SCALE GENOMIC DNA]</scope>
    <source>
        <strain evidence="3 4">JCM 17322</strain>
    </source>
</reference>
<feature type="domain" description="DUF4126" evidence="2">
    <location>
        <begin position="7"/>
        <end position="147"/>
    </location>
</feature>
<feature type="transmembrane region" description="Helical" evidence="1">
    <location>
        <begin position="78"/>
        <end position="99"/>
    </location>
</feature>
<comment type="caution">
    <text evidence="3">The sequence shown here is derived from an EMBL/GenBank/DDBJ whole genome shotgun (WGS) entry which is preliminary data.</text>
</comment>
<evidence type="ECO:0000313" key="3">
    <source>
        <dbReference type="EMBL" id="GFG76023.1"/>
    </source>
</evidence>
<dbReference type="EMBL" id="BLKW01000004">
    <property type="protein sequence ID" value="GFG76023.1"/>
    <property type="molecule type" value="Genomic_DNA"/>
</dbReference>
<organism evidence="3 4">
    <name type="scientific">Mycobacterium botniense</name>
    <dbReference type="NCBI Taxonomy" id="84962"/>
    <lineage>
        <taxon>Bacteria</taxon>
        <taxon>Bacillati</taxon>
        <taxon>Actinomycetota</taxon>
        <taxon>Actinomycetes</taxon>
        <taxon>Mycobacteriales</taxon>
        <taxon>Mycobacteriaceae</taxon>
        <taxon>Mycobacterium</taxon>
    </lineage>
</organism>
<feature type="transmembrane region" description="Helical" evidence="1">
    <location>
        <begin position="105"/>
        <end position="124"/>
    </location>
</feature>
<accession>A0A7I9Y2B5</accession>
<sequence>MTHSLVLLLALSIGVVAGLRALTAPAAAGWAALLRWINLDGTWVSWAGHPVTVAVFSVLAVAELVTDKHPSTPSRTTAVSFAGRIIAGGFAGAVIGTAWGYPWSGLGAGVLGAVCGTMGGYHVRARLVAARDGQDLPIALLEDAIAVLGGFAVAAMTAVV</sequence>
<evidence type="ECO:0000259" key="2">
    <source>
        <dbReference type="Pfam" id="PF13548"/>
    </source>
</evidence>
<evidence type="ECO:0000256" key="1">
    <source>
        <dbReference type="SAM" id="Phobius"/>
    </source>
</evidence>
<dbReference type="AlphaFoldDB" id="A0A7I9Y2B5"/>
<keyword evidence="1" id="KW-0472">Membrane</keyword>
<feature type="transmembrane region" description="Helical" evidence="1">
    <location>
        <begin position="44"/>
        <end position="66"/>
    </location>
</feature>
<dbReference type="InterPro" id="IPR025196">
    <property type="entry name" value="DUF4126"/>
</dbReference>
<keyword evidence="4" id="KW-1185">Reference proteome</keyword>
<dbReference type="GO" id="GO:0019867">
    <property type="term" value="C:outer membrane"/>
    <property type="evidence" value="ECO:0007669"/>
    <property type="project" value="InterPro"/>
</dbReference>
<feature type="transmembrane region" description="Helical" evidence="1">
    <location>
        <begin position="136"/>
        <end position="159"/>
    </location>
</feature>
<dbReference type="RefSeq" id="WP_163759083.1">
    <property type="nucleotide sequence ID" value="NZ_BLKW01000004.1"/>
</dbReference>
<keyword evidence="1" id="KW-0812">Transmembrane</keyword>
<gene>
    <name evidence="3" type="ORF">MBOT_33880</name>
</gene>
<dbReference type="Pfam" id="PF13548">
    <property type="entry name" value="DUF4126"/>
    <property type="match status" value="1"/>
</dbReference>
<proteinExistence type="predicted"/>
<evidence type="ECO:0000313" key="4">
    <source>
        <dbReference type="Proteomes" id="UP000465361"/>
    </source>
</evidence>
<dbReference type="Proteomes" id="UP000465361">
    <property type="component" value="Unassembled WGS sequence"/>
</dbReference>
<name>A0A7I9Y2B5_9MYCO</name>
<protein>
    <submittedName>
        <fullName evidence="3">Membrane protein</fullName>
    </submittedName>
</protein>